<name>A0A8S4QLJ8_9NEOP</name>
<accession>A0A8S4QLJ8</accession>
<keyword evidence="2" id="KW-1185">Reference proteome</keyword>
<comment type="caution">
    <text evidence="1">The sequence shown here is derived from an EMBL/GenBank/DDBJ whole genome shotgun (WGS) entry which is preliminary data.</text>
</comment>
<gene>
    <name evidence="1" type="primary">jg24187</name>
    <name evidence="1" type="ORF">PAEG_LOCUS4219</name>
</gene>
<proteinExistence type="predicted"/>
<evidence type="ECO:0000313" key="1">
    <source>
        <dbReference type="EMBL" id="CAH2216161.1"/>
    </source>
</evidence>
<reference evidence="1" key="1">
    <citation type="submission" date="2022-03" db="EMBL/GenBank/DDBJ databases">
        <authorList>
            <person name="Lindestad O."/>
        </authorList>
    </citation>
    <scope>NUCLEOTIDE SEQUENCE</scope>
</reference>
<dbReference type="Proteomes" id="UP000838756">
    <property type="component" value="Unassembled WGS sequence"/>
</dbReference>
<sequence length="52" mass="6000">MLLGGRNKHGSSTSRQHLYWLYHKKLYLSSSTCASCGTTSPFQHLDTWDRLE</sequence>
<dbReference type="EMBL" id="CAKXAJ010014257">
    <property type="protein sequence ID" value="CAH2216161.1"/>
    <property type="molecule type" value="Genomic_DNA"/>
</dbReference>
<dbReference type="AlphaFoldDB" id="A0A8S4QLJ8"/>
<feature type="non-terminal residue" evidence="1">
    <location>
        <position position="52"/>
    </location>
</feature>
<protein>
    <submittedName>
        <fullName evidence="1">Jg24187 protein</fullName>
    </submittedName>
</protein>
<organism evidence="1 2">
    <name type="scientific">Pararge aegeria aegeria</name>
    <dbReference type="NCBI Taxonomy" id="348720"/>
    <lineage>
        <taxon>Eukaryota</taxon>
        <taxon>Metazoa</taxon>
        <taxon>Ecdysozoa</taxon>
        <taxon>Arthropoda</taxon>
        <taxon>Hexapoda</taxon>
        <taxon>Insecta</taxon>
        <taxon>Pterygota</taxon>
        <taxon>Neoptera</taxon>
        <taxon>Endopterygota</taxon>
        <taxon>Lepidoptera</taxon>
        <taxon>Glossata</taxon>
        <taxon>Ditrysia</taxon>
        <taxon>Papilionoidea</taxon>
        <taxon>Nymphalidae</taxon>
        <taxon>Satyrinae</taxon>
        <taxon>Satyrini</taxon>
        <taxon>Parargina</taxon>
        <taxon>Pararge</taxon>
    </lineage>
</organism>
<evidence type="ECO:0000313" key="2">
    <source>
        <dbReference type="Proteomes" id="UP000838756"/>
    </source>
</evidence>